<gene>
    <name evidence="1" type="ORF">INR99_16620</name>
</gene>
<name>A0A8J7FPR6_9NEIS</name>
<reference evidence="1 2" key="1">
    <citation type="submission" date="2020-10" db="EMBL/GenBank/DDBJ databases">
        <title>The genome sequence of Chitinilyticum litopenaei 4Y14.</title>
        <authorList>
            <person name="Liu Y."/>
        </authorList>
    </citation>
    <scope>NUCLEOTIDE SEQUENCE [LARGE SCALE GENOMIC DNA]</scope>
    <source>
        <strain evidence="1 2">4Y14</strain>
    </source>
</reference>
<dbReference type="Proteomes" id="UP000604481">
    <property type="component" value="Unassembled WGS sequence"/>
</dbReference>
<evidence type="ECO:0000313" key="1">
    <source>
        <dbReference type="EMBL" id="MBE9610951.1"/>
    </source>
</evidence>
<sequence>MFQPQYFNVHWYGPYSFEDAEALSDPNLVLYMICGTHGIYGKSVPLYIGKTFRTPSKRLGEHKWIEHEPDPVQVYAAAISKPFQAWNEIEHDEEYPAPENSIIEKVESLIIFAHQPVYNSRSKAGTQTVSDDIVIFNTGRRSTLLPELSSMYWYA</sequence>
<dbReference type="EMBL" id="JADFUA010000016">
    <property type="protein sequence ID" value="MBE9610951.1"/>
    <property type="molecule type" value="Genomic_DNA"/>
</dbReference>
<evidence type="ECO:0000313" key="2">
    <source>
        <dbReference type="Proteomes" id="UP000604481"/>
    </source>
</evidence>
<keyword evidence="2" id="KW-1185">Reference proteome</keyword>
<comment type="caution">
    <text evidence="1">The sequence shown here is derived from an EMBL/GenBank/DDBJ whole genome shotgun (WGS) entry which is preliminary data.</text>
</comment>
<dbReference type="AlphaFoldDB" id="A0A8J7FPR6"/>
<protein>
    <submittedName>
        <fullName evidence="1">Uncharacterized protein</fullName>
    </submittedName>
</protein>
<accession>A0A8J7FPR6</accession>
<organism evidence="1 2">
    <name type="scientific">Chitinilyticum piscinae</name>
    <dbReference type="NCBI Taxonomy" id="2866724"/>
    <lineage>
        <taxon>Bacteria</taxon>
        <taxon>Pseudomonadati</taxon>
        <taxon>Pseudomonadota</taxon>
        <taxon>Betaproteobacteria</taxon>
        <taxon>Neisseriales</taxon>
        <taxon>Chitinibacteraceae</taxon>
        <taxon>Chitinilyticum</taxon>
    </lineage>
</organism>
<proteinExistence type="predicted"/>
<dbReference type="RefSeq" id="WP_194117470.1">
    <property type="nucleotide sequence ID" value="NZ_JADFUA010000016.1"/>
</dbReference>